<organism evidence="5 6">
    <name type="scientific">Candidatus Acutalibacter pullistercoris</name>
    <dbReference type="NCBI Taxonomy" id="2838418"/>
    <lineage>
        <taxon>Bacteria</taxon>
        <taxon>Bacillati</taxon>
        <taxon>Bacillota</taxon>
        <taxon>Clostridia</taxon>
        <taxon>Eubacteriales</taxon>
        <taxon>Acutalibacteraceae</taxon>
        <taxon>Acutalibacter</taxon>
    </lineage>
</organism>
<dbReference type="Gene3D" id="3.60.60.10">
    <property type="entry name" value="Penicillin V Acylase, Chain A"/>
    <property type="match status" value="1"/>
</dbReference>
<protein>
    <submittedName>
        <fullName evidence="5">Linear amide C-N hydrolase</fullName>
    </submittedName>
</protein>
<dbReference type="AlphaFoldDB" id="A0A9D2C1Y0"/>
<comment type="caution">
    <text evidence="5">The sequence shown here is derived from an EMBL/GenBank/DDBJ whole genome shotgun (WGS) entry which is preliminary data.</text>
</comment>
<evidence type="ECO:0000313" key="5">
    <source>
        <dbReference type="EMBL" id="HIY27220.1"/>
    </source>
</evidence>
<dbReference type="PANTHER" id="PTHR35527:SF2">
    <property type="entry name" value="HYDROLASE"/>
    <property type="match status" value="1"/>
</dbReference>
<dbReference type="InterPro" id="IPR052193">
    <property type="entry name" value="Peptidase_C59"/>
</dbReference>
<evidence type="ECO:0000256" key="3">
    <source>
        <dbReference type="SAM" id="MobiDB-lite"/>
    </source>
</evidence>
<sequence>MRDLGLEGGCSAFAWETEDSKHLWGRNYDFDRLAQGTAVQVLPRGTAYGISQRETGRKRSRYACAGVGLFLEGTPILYEGMNEKGLMGGQLYFREHAVYQPQPAPGREAVQPPFLVTHLLAQCATVEEAAACLEGLSLVDEPLLGTVPPLHWCFSDRTGEMAILEPGERGAVLYRSTLGVMTNSPGYPWHKTNLLNFAGLRDLDYPGASLGEEIPQCYSGSGAQGLPGDWSSPSRFVRLCYLRKFALRGKDEAQGVAWLFRILESAAFPLGAVRVSHQSPVTQLDQDVLPYDFTVYTTVYCAESLGMYWTTYDNQTIRRLDFSRLLDASRPQSFPLEEPPRFEEVRPVTGEGD</sequence>
<dbReference type="Proteomes" id="UP000823915">
    <property type="component" value="Unassembled WGS sequence"/>
</dbReference>
<evidence type="ECO:0000313" key="6">
    <source>
        <dbReference type="Proteomes" id="UP000823915"/>
    </source>
</evidence>
<gene>
    <name evidence="5" type="ORF">H9838_08635</name>
</gene>
<dbReference type="PANTHER" id="PTHR35527">
    <property type="entry name" value="CHOLOYLGLYCINE HYDROLASE"/>
    <property type="match status" value="1"/>
</dbReference>
<dbReference type="SUPFAM" id="SSF56235">
    <property type="entry name" value="N-terminal nucleophile aminohydrolases (Ntn hydrolases)"/>
    <property type="match status" value="1"/>
</dbReference>
<name>A0A9D2C1Y0_9FIRM</name>
<dbReference type="Pfam" id="PF02275">
    <property type="entry name" value="CBAH"/>
    <property type="match status" value="1"/>
</dbReference>
<reference evidence="5" key="1">
    <citation type="journal article" date="2021" name="PeerJ">
        <title>Extensive microbial diversity within the chicken gut microbiome revealed by metagenomics and culture.</title>
        <authorList>
            <person name="Gilroy R."/>
            <person name="Ravi A."/>
            <person name="Getino M."/>
            <person name="Pursley I."/>
            <person name="Horton D.L."/>
            <person name="Alikhan N.F."/>
            <person name="Baker D."/>
            <person name="Gharbi K."/>
            <person name="Hall N."/>
            <person name="Watson M."/>
            <person name="Adriaenssens E.M."/>
            <person name="Foster-Nyarko E."/>
            <person name="Jarju S."/>
            <person name="Secka A."/>
            <person name="Antonio M."/>
            <person name="Oren A."/>
            <person name="Chaudhuri R.R."/>
            <person name="La Ragione R."/>
            <person name="Hildebrand F."/>
            <person name="Pallen M.J."/>
        </authorList>
    </citation>
    <scope>NUCLEOTIDE SEQUENCE</scope>
    <source>
        <strain evidence="5">1282</strain>
    </source>
</reference>
<reference evidence="5" key="2">
    <citation type="submission" date="2021-04" db="EMBL/GenBank/DDBJ databases">
        <authorList>
            <person name="Gilroy R."/>
        </authorList>
    </citation>
    <scope>NUCLEOTIDE SEQUENCE</scope>
    <source>
        <strain evidence="5">1282</strain>
    </source>
</reference>
<proteinExistence type="inferred from homology"/>
<evidence type="ECO:0000256" key="2">
    <source>
        <dbReference type="ARBA" id="ARBA00022801"/>
    </source>
</evidence>
<feature type="region of interest" description="Disordered" evidence="3">
    <location>
        <begin position="331"/>
        <end position="353"/>
    </location>
</feature>
<evidence type="ECO:0000259" key="4">
    <source>
        <dbReference type="Pfam" id="PF02275"/>
    </source>
</evidence>
<keyword evidence="2 5" id="KW-0378">Hydrolase</keyword>
<dbReference type="GO" id="GO:0016787">
    <property type="term" value="F:hydrolase activity"/>
    <property type="evidence" value="ECO:0007669"/>
    <property type="project" value="UniProtKB-KW"/>
</dbReference>
<evidence type="ECO:0000256" key="1">
    <source>
        <dbReference type="ARBA" id="ARBA00006625"/>
    </source>
</evidence>
<dbReference type="InterPro" id="IPR029132">
    <property type="entry name" value="CBAH/NAAA_C"/>
</dbReference>
<dbReference type="EMBL" id="DXDU01000136">
    <property type="protein sequence ID" value="HIY27220.1"/>
    <property type="molecule type" value="Genomic_DNA"/>
</dbReference>
<dbReference type="InterPro" id="IPR029055">
    <property type="entry name" value="Ntn_hydrolases_N"/>
</dbReference>
<accession>A0A9D2C1Y0</accession>
<comment type="similarity">
    <text evidence="1">Belongs to the peptidase C59 family.</text>
</comment>
<feature type="domain" description="Choloylglycine hydrolase/NAAA C-terminal" evidence="4">
    <location>
        <begin position="10"/>
        <end position="323"/>
    </location>
</feature>